<keyword evidence="1" id="KW-1133">Transmembrane helix</keyword>
<dbReference type="EMBL" id="VXIS01000042">
    <property type="protein sequence ID" value="KAA8910748.1"/>
    <property type="molecule type" value="Genomic_DNA"/>
</dbReference>
<keyword evidence="1" id="KW-0472">Membrane</keyword>
<dbReference type="PANTHER" id="PTHR40629:SF1">
    <property type="entry name" value="PRO41 PROTEIN"/>
    <property type="match status" value="1"/>
</dbReference>
<keyword evidence="4" id="KW-1185">Reference proteome</keyword>
<feature type="transmembrane region" description="Helical" evidence="1">
    <location>
        <begin position="12"/>
        <end position="31"/>
    </location>
</feature>
<dbReference type="Proteomes" id="UP000326924">
    <property type="component" value="Unassembled WGS sequence"/>
</dbReference>
<feature type="non-terminal residue" evidence="3">
    <location>
        <position position="139"/>
    </location>
</feature>
<sequence length="139" mass="15747">MGRLIKNHLARLIILTAATYQVAAGIYGIFWPKIFWDYFTQSLNGAVKPFPILQIFNILFGLIGLAWEYPLPIIIPNSSFHRSIGARLAIYPLSVFLAALLYQGTNAAIYYLVGIALYFWAYSQGETVCMPWKVPERGR</sequence>
<evidence type="ECO:0000259" key="2">
    <source>
        <dbReference type="Pfam" id="PF24853"/>
    </source>
</evidence>
<reference evidence="3 4" key="1">
    <citation type="submission" date="2019-09" db="EMBL/GenBank/DDBJ databases">
        <title>Draft genome of the ectomycorrhizal ascomycete Sphaerosporella brunnea.</title>
        <authorList>
            <consortium name="DOE Joint Genome Institute"/>
            <person name="Benucci G.M."/>
            <person name="Marozzi G."/>
            <person name="Antonielli L."/>
            <person name="Sanchez S."/>
            <person name="Marco P."/>
            <person name="Wang X."/>
            <person name="Falini L.B."/>
            <person name="Barry K."/>
            <person name="Haridas S."/>
            <person name="Lipzen A."/>
            <person name="Labutti K."/>
            <person name="Grigoriev I.V."/>
            <person name="Murat C."/>
            <person name="Martin F."/>
            <person name="Albertini E."/>
            <person name="Donnini D."/>
            <person name="Bonito G."/>
        </authorList>
    </citation>
    <scope>NUCLEOTIDE SEQUENCE [LARGE SCALE GENOMIC DNA]</scope>
    <source>
        <strain evidence="3 4">Sb_GMNB300</strain>
    </source>
</reference>
<name>A0A5J5F3P4_9PEZI</name>
<protein>
    <recommendedName>
        <fullName evidence="2">DUF7727 domain-containing protein</fullName>
    </recommendedName>
</protein>
<organism evidence="3 4">
    <name type="scientific">Sphaerosporella brunnea</name>
    <dbReference type="NCBI Taxonomy" id="1250544"/>
    <lineage>
        <taxon>Eukaryota</taxon>
        <taxon>Fungi</taxon>
        <taxon>Dikarya</taxon>
        <taxon>Ascomycota</taxon>
        <taxon>Pezizomycotina</taxon>
        <taxon>Pezizomycetes</taxon>
        <taxon>Pezizales</taxon>
        <taxon>Pyronemataceae</taxon>
        <taxon>Sphaerosporella</taxon>
    </lineage>
</organism>
<gene>
    <name evidence="3" type="ORF">FN846DRAFT_757550</name>
</gene>
<feature type="domain" description="DUF7727" evidence="2">
    <location>
        <begin position="1"/>
        <end position="126"/>
    </location>
</feature>
<evidence type="ECO:0000313" key="3">
    <source>
        <dbReference type="EMBL" id="KAA8910748.1"/>
    </source>
</evidence>
<dbReference type="OrthoDB" id="2110422at2759"/>
<dbReference type="InterPro" id="IPR056144">
    <property type="entry name" value="DUF7727"/>
</dbReference>
<dbReference type="Pfam" id="PF24853">
    <property type="entry name" value="DUF7727"/>
    <property type="match status" value="1"/>
</dbReference>
<dbReference type="InParanoid" id="A0A5J5F3P4"/>
<keyword evidence="1" id="KW-0812">Transmembrane</keyword>
<dbReference type="PANTHER" id="PTHR40629">
    <property type="entry name" value="PRO41 PROTEIN"/>
    <property type="match status" value="1"/>
</dbReference>
<evidence type="ECO:0000256" key="1">
    <source>
        <dbReference type="SAM" id="Phobius"/>
    </source>
</evidence>
<evidence type="ECO:0000313" key="4">
    <source>
        <dbReference type="Proteomes" id="UP000326924"/>
    </source>
</evidence>
<proteinExistence type="predicted"/>
<comment type="caution">
    <text evidence="3">The sequence shown here is derived from an EMBL/GenBank/DDBJ whole genome shotgun (WGS) entry which is preliminary data.</text>
</comment>
<dbReference type="AlphaFoldDB" id="A0A5J5F3P4"/>
<accession>A0A5J5F3P4</accession>
<feature type="transmembrane region" description="Helical" evidence="1">
    <location>
        <begin position="51"/>
        <end position="72"/>
    </location>
</feature>